<dbReference type="GO" id="GO:0005637">
    <property type="term" value="C:nuclear inner membrane"/>
    <property type="evidence" value="ECO:0007669"/>
    <property type="project" value="InterPro"/>
</dbReference>
<reference evidence="3" key="2">
    <citation type="submission" date="2021-08" db="EMBL/GenBank/DDBJ databases">
        <authorList>
            <person name="Gostincar C."/>
            <person name="Sun X."/>
            <person name="Song Z."/>
            <person name="Gunde-Cimerman N."/>
        </authorList>
    </citation>
    <scope>NUCLEOTIDE SEQUENCE</scope>
    <source>
        <strain evidence="3">EXF-8016</strain>
    </source>
</reference>
<accession>A0A9P8KBE6</accession>
<feature type="region of interest" description="Disordered" evidence="1">
    <location>
        <begin position="183"/>
        <end position="211"/>
    </location>
</feature>
<feature type="domain" description="HeH/LEM" evidence="2">
    <location>
        <begin position="37"/>
        <end position="70"/>
    </location>
</feature>
<dbReference type="InterPro" id="IPR044780">
    <property type="entry name" value="Heh2/Src1"/>
</dbReference>
<name>A0A9P8KBE6_AURME</name>
<dbReference type="PANTHER" id="PTHR47808:SF2">
    <property type="entry name" value="LEM DOMAIN-CONTAINING PROTEIN 2"/>
    <property type="match status" value="1"/>
</dbReference>
<evidence type="ECO:0000313" key="4">
    <source>
        <dbReference type="Proteomes" id="UP000767238"/>
    </source>
</evidence>
<proteinExistence type="predicted"/>
<feature type="non-terminal residue" evidence="3">
    <location>
        <position position="228"/>
    </location>
</feature>
<organism evidence="3 4">
    <name type="scientific">Aureobasidium melanogenum</name>
    <name type="common">Aureobasidium pullulans var. melanogenum</name>
    <dbReference type="NCBI Taxonomy" id="46634"/>
    <lineage>
        <taxon>Eukaryota</taxon>
        <taxon>Fungi</taxon>
        <taxon>Dikarya</taxon>
        <taxon>Ascomycota</taxon>
        <taxon>Pezizomycotina</taxon>
        <taxon>Dothideomycetes</taxon>
        <taxon>Dothideomycetidae</taxon>
        <taxon>Dothideales</taxon>
        <taxon>Saccotheciaceae</taxon>
        <taxon>Aureobasidium</taxon>
    </lineage>
</organism>
<reference evidence="3" key="1">
    <citation type="journal article" date="2021" name="J Fungi (Basel)">
        <title>Virulence traits and population genomics of the black yeast Aureobasidium melanogenum.</title>
        <authorList>
            <person name="Cernosa A."/>
            <person name="Sun X."/>
            <person name="Gostincar C."/>
            <person name="Fang C."/>
            <person name="Gunde-Cimerman N."/>
            <person name="Song Z."/>
        </authorList>
    </citation>
    <scope>NUCLEOTIDE SEQUENCE</scope>
    <source>
        <strain evidence="3">EXF-8016</strain>
    </source>
</reference>
<dbReference type="Gene3D" id="1.10.720.40">
    <property type="match status" value="1"/>
</dbReference>
<gene>
    <name evidence="3" type="ORF">KCV03_g420</name>
</gene>
<dbReference type="GO" id="GO:0034399">
    <property type="term" value="C:nuclear periphery"/>
    <property type="evidence" value="ECO:0007669"/>
    <property type="project" value="TreeGrafter"/>
</dbReference>
<dbReference type="InterPro" id="IPR011015">
    <property type="entry name" value="LEM/LEM-like_dom_sf"/>
</dbReference>
<dbReference type="EMBL" id="JAHFYH010000001">
    <property type="protein sequence ID" value="KAH0237829.1"/>
    <property type="molecule type" value="Genomic_DNA"/>
</dbReference>
<dbReference type="CDD" id="cd12935">
    <property type="entry name" value="LEM_like"/>
    <property type="match status" value="1"/>
</dbReference>
<evidence type="ECO:0000259" key="2">
    <source>
        <dbReference type="Pfam" id="PF12949"/>
    </source>
</evidence>
<feature type="non-terminal residue" evidence="3">
    <location>
        <position position="1"/>
    </location>
</feature>
<comment type="caution">
    <text evidence="3">The sequence shown here is derived from an EMBL/GenBank/DDBJ whole genome shotgun (WGS) entry which is preliminary data.</text>
</comment>
<dbReference type="GO" id="GO:0005783">
    <property type="term" value="C:endoplasmic reticulum"/>
    <property type="evidence" value="ECO:0007669"/>
    <property type="project" value="TreeGrafter"/>
</dbReference>
<dbReference type="InterPro" id="IPR025856">
    <property type="entry name" value="HeH/LEM_domain"/>
</dbReference>
<feature type="compositionally biased region" description="Acidic residues" evidence="1">
    <location>
        <begin position="105"/>
        <end position="115"/>
    </location>
</feature>
<dbReference type="AlphaFoldDB" id="A0A9P8KBE6"/>
<evidence type="ECO:0000313" key="3">
    <source>
        <dbReference type="EMBL" id="KAH0237829.1"/>
    </source>
</evidence>
<feature type="region of interest" description="Disordered" evidence="1">
    <location>
        <begin position="92"/>
        <end position="125"/>
    </location>
</feature>
<sequence length="228" mass="25664">LVHERLSLSRRCTPIILQHSAAMADDEYAYLQPDFDPSSLTVPRLRSILVAHNVAYPSSAKKSDLIAIFNSNVAPQARKLLNVQSRTVRSARGIVDVPSSQSSTNDDEDDQDTADDNITVSATPARRTTRRTEVFRFNKCSTCFHRHNPSTVIRAPIHHSPRTIPSRAEALHRLHTVTVARVETEDEPPLGRQPTEREERAEMPDAEPTVSIAKKRILPLYRECRSLE</sequence>
<dbReference type="GO" id="GO:0071763">
    <property type="term" value="P:nuclear membrane organization"/>
    <property type="evidence" value="ECO:0007669"/>
    <property type="project" value="TreeGrafter"/>
</dbReference>
<feature type="compositionally biased region" description="Basic and acidic residues" evidence="1">
    <location>
        <begin position="194"/>
        <end position="203"/>
    </location>
</feature>
<protein>
    <recommendedName>
        <fullName evidence="2">HeH/LEM domain-containing protein</fullName>
    </recommendedName>
</protein>
<dbReference type="Pfam" id="PF12949">
    <property type="entry name" value="HeH"/>
    <property type="match status" value="1"/>
</dbReference>
<evidence type="ECO:0000256" key="1">
    <source>
        <dbReference type="SAM" id="MobiDB-lite"/>
    </source>
</evidence>
<dbReference type="PANTHER" id="PTHR47808">
    <property type="entry name" value="INNER NUCLEAR MEMBRANE PROTEIN HEH2-RELATED"/>
    <property type="match status" value="1"/>
</dbReference>
<dbReference type="GO" id="GO:0003682">
    <property type="term" value="F:chromatin binding"/>
    <property type="evidence" value="ECO:0007669"/>
    <property type="project" value="InterPro"/>
</dbReference>
<dbReference type="Proteomes" id="UP000767238">
    <property type="component" value="Unassembled WGS sequence"/>
</dbReference>